<accession>A0A369CHC3</accession>
<dbReference type="CDD" id="cd01454">
    <property type="entry name" value="vWA_norD_type"/>
    <property type="match status" value="1"/>
</dbReference>
<feature type="domain" description="VWFA" evidence="2">
    <location>
        <begin position="429"/>
        <end position="610"/>
    </location>
</feature>
<dbReference type="RefSeq" id="WP_114278171.1">
    <property type="nucleotide sequence ID" value="NZ_QPJY01000001.1"/>
</dbReference>
<evidence type="ECO:0000259" key="2">
    <source>
        <dbReference type="PROSITE" id="PS50234"/>
    </source>
</evidence>
<dbReference type="OrthoDB" id="9758211at2"/>
<evidence type="ECO:0000313" key="3">
    <source>
        <dbReference type="EMBL" id="RCX33319.1"/>
    </source>
</evidence>
<keyword evidence="4" id="KW-1185">Reference proteome</keyword>
<dbReference type="AlphaFoldDB" id="A0A369CHC3"/>
<dbReference type="Gene3D" id="3.40.50.410">
    <property type="entry name" value="von Willebrand factor, type A domain"/>
    <property type="match status" value="1"/>
</dbReference>
<gene>
    <name evidence="3" type="ORF">DFQ59_101620</name>
</gene>
<reference evidence="3 4" key="1">
    <citation type="submission" date="2018-07" db="EMBL/GenBank/DDBJ databases">
        <title>Genomic Encyclopedia of Type Strains, Phase IV (KMG-IV): sequencing the most valuable type-strain genomes for metagenomic binning, comparative biology and taxonomic classification.</title>
        <authorList>
            <person name="Goeker M."/>
        </authorList>
    </citation>
    <scope>NUCLEOTIDE SEQUENCE [LARGE SCALE GENOMIC DNA]</scope>
    <source>
        <strain evidence="3 4">DSM 26407</strain>
    </source>
</reference>
<feature type="region of interest" description="Disordered" evidence="1">
    <location>
        <begin position="199"/>
        <end position="249"/>
    </location>
</feature>
<dbReference type="InterPro" id="IPR002035">
    <property type="entry name" value="VWF_A"/>
</dbReference>
<protein>
    <submittedName>
        <fullName evidence="3">Nitric oxide reductase NorD protein</fullName>
    </submittedName>
</protein>
<name>A0A369CHC3_9GAMM</name>
<dbReference type="Proteomes" id="UP000252707">
    <property type="component" value="Unassembled WGS sequence"/>
</dbReference>
<organism evidence="3 4">
    <name type="scientific">Thioalbus denitrificans</name>
    <dbReference type="NCBI Taxonomy" id="547122"/>
    <lineage>
        <taxon>Bacteria</taxon>
        <taxon>Pseudomonadati</taxon>
        <taxon>Pseudomonadota</taxon>
        <taxon>Gammaproteobacteria</taxon>
        <taxon>Chromatiales</taxon>
        <taxon>Ectothiorhodospiraceae</taxon>
        <taxon>Thioalbus</taxon>
    </lineage>
</organism>
<comment type="caution">
    <text evidence="3">The sequence shown here is derived from an EMBL/GenBank/DDBJ whole genome shotgun (WGS) entry which is preliminary data.</text>
</comment>
<evidence type="ECO:0000256" key="1">
    <source>
        <dbReference type="SAM" id="MobiDB-lite"/>
    </source>
</evidence>
<dbReference type="InterPro" id="IPR051928">
    <property type="entry name" value="NorD/CobT"/>
</dbReference>
<dbReference type="PANTHER" id="PTHR41248:SF1">
    <property type="entry name" value="NORD PROTEIN"/>
    <property type="match status" value="1"/>
</dbReference>
<feature type="compositionally biased region" description="Basic and acidic residues" evidence="1">
    <location>
        <begin position="224"/>
        <end position="248"/>
    </location>
</feature>
<dbReference type="EMBL" id="QPJY01000001">
    <property type="protein sequence ID" value="RCX33319.1"/>
    <property type="molecule type" value="Genomic_DNA"/>
</dbReference>
<sequence length="612" mass="68347">MEELVGKLWHRFITRAADREHAEAAVSLEEVTGTVGILFRALGGDGGLEVATAEQTPYGATRGWLARIASGQRRVALAWRDAQTLRLPERIALFADRDLNRDLYLWLAALAAAEDGAPLPRAWLPRNQELTRRTLARFPGMEPRYRRLVAAHLPLRPAPDALPPEAAAQEQALRAALREPGAVAELPLAPALPEPVPLWLHPSPPLADSVAPGPDTGDADDPEREAAPEREVDRRRSAEVTESPEGRDGLLGIRMENIFSWAEYVKVDRTTEEDDSGDAARTLDDMERLTVARDNRSVASRLRFDLDLPAAGYDDLPLGEGIPLPEWDYRRRTLLRDHCRLQLMEARDAQPCDLPPALARTARKLRTQFEALAPARTWYRGQAEGSEVDLDAYLHFLTEKRHGRVSAELGLYRDFRSGTRDLACLLLADLSLSTDASVNDEARIIDVIRDSMFLFAESLSATGDRFALYGFSSRHRSHVRFQLLKGFDEAYSPRVRGRLAAVKPGYYTRMGAAIRHATTLLSAQAASRQLLLLITDGKPNDLDHYEGRYGIEDTRMAILEARRAGLFPFCVTVDREAGDYLPHLFGPAGFIVIRRPEDLPRELPLLYMRLTA</sequence>
<proteinExistence type="predicted"/>
<dbReference type="PANTHER" id="PTHR41248">
    <property type="entry name" value="NORD PROTEIN"/>
    <property type="match status" value="1"/>
</dbReference>
<evidence type="ECO:0000313" key="4">
    <source>
        <dbReference type="Proteomes" id="UP000252707"/>
    </source>
</evidence>
<dbReference type="PROSITE" id="PS50234">
    <property type="entry name" value="VWFA"/>
    <property type="match status" value="1"/>
</dbReference>
<dbReference type="SUPFAM" id="SSF53300">
    <property type="entry name" value="vWA-like"/>
    <property type="match status" value="1"/>
</dbReference>
<dbReference type="InterPro" id="IPR036465">
    <property type="entry name" value="vWFA_dom_sf"/>
</dbReference>
<dbReference type="Pfam" id="PF00092">
    <property type="entry name" value="VWA"/>
    <property type="match status" value="1"/>
</dbReference>
<dbReference type="SMART" id="SM00327">
    <property type="entry name" value="VWA"/>
    <property type="match status" value="1"/>
</dbReference>